<dbReference type="EMBL" id="JAAKFY010000006">
    <property type="protein sequence ID" value="KAF3855796.1"/>
    <property type="molecule type" value="Genomic_DNA"/>
</dbReference>
<feature type="region of interest" description="Disordered" evidence="1">
    <location>
        <begin position="274"/>
        <end position="296"/>
    </location>
</feature>
<evidence type="ECO:0000313" key="3">
    <source>
        <dbReference type="Proteomes" id="UP000518266"/>
    </source>
</evidence>
<protein>
    <submittedName>
        <fullName evidence="2">Uncharacterized protein</fullName>
    </submittedName>
</protein>
<comment type="caution">
    <text evidence="2">The sequence shown here is derived from an EMBL/GenBank/DDBJ whole genome shotgun (WGS) entry which is preliminary data.</text>
</comment>
<keyword evidence="3" id="KW-1185">Reference proteome</keyword>
<evidence type="ECO:0000256" key="1">
    <source>
        <dbReference type="SAM" id="MobiDB-lite"/>
    </source>
</evidence>
<dbReference type="Proteomes" id="UP000518266">
    <property type="component" value="Unassembled WGS sequence"/>
</dbReference>
<dbReference type="AlphaFoldDB" id="A0A7J5Z2I4"/>
<accession>A0A7J5Z2I4</accession>
<name>A0A7J5Z2I4_DISMA</name>
<sequence length="362" mass="39484">MEDLSGLKGGFMMISLTIDCLTANGLLPVREEPNKMPGRLQEYMWNCKDCGTSINRESMRITTVPVTSKFLSQLDECSDQLVKVFINKGGAAGKEIRSTIAVMNKSSDIAEAKKEIAKTSHIPGITPFLCPVFCSGSDDDSPVVRLTKACDTHKPKWACLIGNIYHHQAAPPGSPDHGAVALGRRMPQRNICQSETRGGFAEFPSAINRRETHETYMLQSSPDGIVGHLLGFPHGNVASILKLLTVEHAPLQVPQDEDPSAYLLTTFAVIPHSAAQQSPETNPIKKPSARSQQGAELPFKPESRAVVSITLAASASLCSDPSSQKRTLTKDRKIKTMTLDSSQAALGIEVFWRLERTDFFIP</sequence>
<evidence type="ECO:0000313" key="2">
    <source>
        <dbReference type="EMBL" id="KAF3855796.1"/>
    </source>
</evidence>
<organism evidence="2 3">
    <name type="scientific">Dissostichus mawsoni</name>
    <name type="common">Antarctic cod</name>
    <dbReference type="NCBI Taxonomy" id="36200"/>
    <lineage>
        <taxon>Eukaryota</taxon>
        <taxon>Metazoa</taxon>
        <taxon>Chordata</taxon>
        <taxon>Craniata</taxon>
        <taxon>Vertebrata</taxon>
        <taxon>Euteleostomi</taxon>
        <taxon>Actinopterygii</taxon>
        <taxon>Neopterygii</taxon>
        <taxon>Teleostei</taxon>
        <taxon>Neoteleostei</taxon>
        <taxon>Acanthomorphata</taxon>
        <taxon>Eupercaria</taxon>
        <taxon>Perciformes</taxon>
        <taxon>Notothenioidei</taxon>
        <taxon>Nototheniidae</taxon>
        <taxon>Dissostichus</taxon>
    </lineage>
</organism>
<gene>
    <name evidence="2" type="ORF">F7725_016519</name>
</gene>
<proteinExistence type="predicted"/>
<reference evidence="2 3" key="1">
    <citation type="submission" date="2020-03" db="EMBL/GenBank/DDBJ databases">
        <title>Dissostichus mawsoni Genome sequencing and assembly.</title>
        <authorList>
            <person name="Park H."/>
        </authorList>
    </citation>
    <scope>NUCLEOTIDE SEQUENCE [LARGE SCALE GENOMIC DNA]</scope>
    <source>
        <strain evidence="2">DM0001</strain>
        <tissue evidence="2">Muscle</tissue>
    </source>
</reference>